<dbReference type="Proteomes" id="UP000294901">
    <property type="component" value="Unassembled WGS sequence"/>
</dbReference>
<dbReference type="SUPFAM" id="SSF54909">
    <property type="entry name" value="Dimeric alpha+beta barrel"/>
    <property type="match status" value="1"/>
</dbReference>
<dbReference type="AlphaFoldDB" id="A0A4V6PSN7"/>
<dbReference type="PANTHER" id="PTHR33606">
    <property type="entry name" value="PROTEIN YCII"/>
    <property type="match status" value="1"/>
</dbReference>
<dbReference type="EMBL" id="SNWR01000002">
    <property type="protein sequence ID" value="TDO31828.1"/>
    <property type="molecule type" value="Genomic_DNA"/>
</dbReference>
<keyword evidence="4" id="KW-1185">Reference proteome</keyword>
<dbReference type="InterPro" id="IPR005545">
    <property type="entry name" value="YCII"/>
</dbReference>
<name>A0A4V6PSN7_9ACTN</name>
<reference evidence="3 4" key="1">
    <citation type="submission" date="2019-03" db="EMBL/GenBank/DDBJ databases">
        <title>Sequencing the genomes of 1000 actinobacteria strains.</title>
        <authorList>
            <person name="Klenk H.-P."/>
        </authorList>
    </citation>
    <scope>NUCLEOTIDE SEQUENCE [LARGE SCALE GENOMIC DNA]</scope>
    <source>
        <strain evidence="3 4">DSM 43805</strain>
    </source>
</reference>
<evidence type="ECO:0000313" key="3">
    <source>
        <dbReference type="EMBL" id="TDO31828.1"/>
    </source>
</evidence>
<protein>
    <recommendedName>
        <fullName evidence="2">YCII-related domain-containing protein</fullName>
    </recommendedName>
</protein>
<dbReference type="RefSeq" id="WP_166661396.1">
    <property type="nucleotide sequence ID" value="NZ_BOMD01000074.1"/>
</dbReference>
<dbReference type="InterPro" id="IPR051807">
    <property type="entry name" value="Sec-metab_biosynth-assoc"/>
</dbReference>
<dbReference type="Gene3D" id="3.30.70.1060">
    <property type="entry name" value="Dimeric alpha+beta barrel"/>
    <property type="match status" value="1"/>
</dbReference>
<evidence type="ECO:0000256" key="1">
    <source>
        <dbReference type="ARBA" id="ARBA00007689"/>
    </source>
</evidence>
<dbReference type="InterPro" id="IPR011008">
    <property type="entry name" value="Dimeric_a/b-barrel"/>
</dbReference>
<gene>
    <name evidence="3" type="ORF">C8E87_7261</name>
</gene>
<evidence type="ECO:0000313" key="4">
    <source>
        <dbReference type="Proteomes" id="UP000294901"/>
    </source>
</evidence>
<proteinExistence type="inferred from homology"/>
<dbReference type="PANTHER" id="PTHR33606:SF3">
    <property type="entry name" value="PROTEIN YCII"/>
    <property type="match status" value="1"/>
</dbReference>
<comment type="caution">
    <text evidence="3">The sequence shown here is derived from an EMBL/GenBank/DDBJ whole genome shotgun (WGS) entry which is preliminary data.</text>
</comment>
<comment type="similarity">
    <text evidence="1">Belongs to the YciI family.</text>
</comment>
<evidence type="ECO:0000259" key="2">
    <source>
        <dbReference type="Pfam" id="PF03795"/>
    </source>
</evidence>
<accession>A0A4V6PSN7</accession>
<dbReference type="Pfam" id="PF03795">
    <property type="entry name" value="YCII"/>
    <property type="match status" value="1"/>
</dbReference>
<organism evidence="3 4">
    <name type="scientific">Paractinoplanes brasiliensis</name>
    <dbReference type="NCBI Taxonomy" id="52695"/>
    <lineage>
        <taxon>Bacteria</taxon>
        <taxon>Bacillati</taxon>
        <taxon>Actinomycetota</taxon>
        <taxon>Actinomycetes</taxon>
        <taxon>Micromonosporales</taxon>
        <taxon>Micromonosporaceae</taxon>
        <taxon>Paractinoplanes</taxon>
    </lineage>
</organism>
<feature type="domain" description="YCII-related" evidence="2">
    <location>
        <begin position="1"/>
        <end position="82"/>
    </location>
</feature>
<sequence>MQFFVYGRDRPGSLERKMELTERHWAFLDPYADRLIARGPTVDERGDPTGSVHIVDLPDVAAARVFAYAEPYCLSGIFESVMLCRYVSLLGRVVPNDTGYLVLTGGVTPITSKHLFAYGDLFALDGAAHLGRAALLDAPTLDAAMRTAPEDATVRPWRRGGRR</sequence>